<dbReference type="SUPFAM" id="SSF52402">
    <property type="entry name" value="Adenine nucleotide alpha hydrolases-like"/>
    <property type="match status" value="2"/>
</dbReference>
<name>A0A074L2B8_9BACT</name>
<organism evidence="3 4">
    <name type="scientific">Anditalea andensis</name>
    <dbReference type="NCBI Taxonomy" id="1048983"/>
    <lineage>
        <taxon>Bacteria</taxon>
        <taxon>Pseudomonadati</taxon>
        <taxon>Bacteroidota</taxon>
        <taxon>Cytophagia</taxon>
        <taxon>Cytophagales</taxon>
        <taxon>Cytophagaceae</taxon>
        <taxon>Anditalea</taxon>
    </lineage>
</organism>
<dbReference type="InterPro" id="IPR006015">
    <property type="entry name" value="Universal_stress_UspA"/>
</dbReference>
<dbReference type="PANTHER" id="PTHR46268">
    <property type="entry name" value="STRESS RESPONSE PROTEIN NHAX"/>
    <property type="match status" value="1"/>
</dbReference>
<dbReference type="OrthoDB" id="1522996at2"/>
<reference evidence="3 4" key="1">
    <citation type="submission" date="2014-04" db="EMBL/GenBank/DDBJ databases">
        <title>Characterization and application of a salt tolerant electro-active bacterium.</title>
        <authorList>
            <person name="Yang L."/>
            <person name="Wei S."/>
            <person name="Tay Q.X.M."/>
        </authorList>
    </citation>
    <scope>NUCLEOTIDE SEQUENCE [LARGE SCALE GENOMIC DNA]</scope>
    <source>
        <strain evidence="3 4">LY1</strain>
    </source>
</reference>
<gene>
    <name evidence="3" type="ORF">EL17_07655</name>
</gene>
<dbReference type="RefSeq" id="WP_035072728.1">
    <property type="nucleotide sequence ID" value="NZ_JMIH01000016.1"/>
</dbReference>
<dbReference type="eggNOG" id="COG0589">
    <property type="taxonomic scope" value="Bacteria"/>
</dbReference>
<evidence type="ECO:0000259" key="2">
    <source>
        <dbReference type="Pfam" id="PF00582"/>
    </source>
</evidence>
<feature type="domain" description="UspA" evidence="2">
    <location>
        <begin position="147"/>
        <end position="286"/>
    </location>
</feature>
<accession>A0A074L2B8</accession>
<evidence type="ECO:0000313" key="4">
    <source>
        <dbReference type="Proteomes" id="UP000027821"/>
    </source>
</evidence>
<proteinExistence type="inferred from homology"/>
<dbReference type="Gene3D" id="3.40.50.12370">
    <property type="match status" value="1"/>
</dbReference>
<keyword evidence="4" id="KW-1185">Reference proteome</keyword>
<protein>
    <recommendedName>
        <fullName evidence="2">UspA domain-containing protein</fullName>
    </recommendedName>
</protein>
<dbReference type="EMBL" id="JMIH01000016">
    <property type="protein sequence ID" value="KEO74018.1"/>
    <property type="molecule type" value="Genomic_DNA"/>
</dbReference>
<evidence type="ECO:0000313" key="3">
    <source>
        <dbReference type="EMBL" id="KEO74018.1"/>
    </source>
</evidence>
<dbReference type="PANTHER" id="PTHR46268:SF6">
    <property type="entry name" value="UNIVERSAL STRESS PROTEIN UP12"/>
    <property type="match status" value="1"/>
</dbReference>
<comment type="similarity">
    <text evidence="1">Belongs to the universal stress protein A family.</text>
</comment>
<comment type="caution">
    <text evidence="3">The sequence shown here is derived from an EMBL/GenBank/DDBJ whole genome shotgun (WGS) entry which is preliminary data.</text>
</comment>
<dbReference type="PRINTS" id="PR01438">
    <property type="entry name" value="UNVRSLSTRESS"/>
</dbReference>
<dbReference type="AlphaFoldDB" id="A0A074L2B8"/>
<dbReference type="CDD" id="cd00293">
    <property type="entry name" value="USP-like"/>
    <property type="match status" value="1"/>
</dbReference>
<evidence type="ECO:0000256" key="1">
    <source>
        <dbReference type="ARBA" id="ARBA00008791"/>
    </source>
</evidence>
<dbReference type="Pfam" id="PF00582">
    <property type="entry name" value="Usp"/>
    <property type="match status" value="1"/>
</dbReference>
<sequence length="286" mass="32653">MNKLKKIALFVDLSEMDTLMLDYIKRLDDIFDFQELYLIHFIQMEGISQEILDLMPSLGQPLTGLIEEEVRASAVESFGRKNENIKVYIQPENDLEALIEWFDRQKFDLAILGLKSNKNGSGIFSRKIVRLTNCSTLFLPESAKPHFKKIVVPIDFSPYTDKLLPIAEKLSNMANSDIYPVHTLKLSIQYFPFIQNSNKIQDTLVKEASSNFKKIKTKYPFLNDITILNHHEEKINVQIDGFIEKVNADLIIIGQKGKTSDSELLIGSVAEKLISNGKNYPILVVK</sequence>
<dbReference type="STRING" id="1048983.EL17_07655"/>
<dbReference type="InterPro" id="IPR006016">
    <property type="entry name" value="UspA"/>
</dbReference>
<dbReference type="Proteomes" id="UP000027821">
    <property type="component" value="Unassembled WGS sequence"/>
</dbReference>